<evidence type="ECO:0000256" key="1">
    <source>
        <dbReference type="SAM" id="MobiDB-lite"/>
    </source>
</evidence>
<organism evidence="2 3">
    <name type="scientific">Protea cynaroides</name>
    <dbReference type="NCBI Taxonomy" id="273540"/>
    <lineage>
        <taxon>Eukaryota</taxon>
        <taxon>Viridiplantae</taxon>
        <taxon>Streptophyta</taxon>
        <taxon>Embryophyta</taxon>
        <taxon>Tracheophyta</taxon>
        <taxon>Spermatophyta</taxon>
        <taxon>Magnoliopsida</taxon>
        <taxon>Proteales</taxon>
        <taxon>Proteaceae</taxon>
        <taxon>Protea</taxon>
    </lineage>
</organism>
<accession>A0A9Q0KCQ9</accession>
<dbReference type="EMBL" id="JAMYWD010000006">
    <property type="protein sequence ID" value="KAJ4968123.1"/>
    <property type="molecule type" value="Genomic_DNA"/>
</dbReference>
<feature type="region of interest" description="Disordered" evidence="1">
    <location>
        <begin position="244"/>
        <end position="325"/>
    </location>
</feature>
<evidence type="ECO:0000313" key="3">
    <source>
        <dbReference type="Proteomes" id="UP001141806"/>
    </source>
</evidence>
<gene>
    <name evidence="2" type="ORF">NE237_014824</name>
</gene>
<protein>
    <submittedName>
        <fullName evidence="2">Uncharacterized protein</fullName>
    </submittedName>
</protein>
<dbReference type="Proteomes" id="UP001141806">
    <property type="component" value="Unassembled WGS sequence"/>
</dbReference>
<dbReference type="AlphaFoldDB" id="A0A9Q0KCQ9"/>
<sequence length="349" mass="36489">MNKKFRPPVPGAGVIGGGRGYGRGAGSDVHPNAVLLWDRDVFLQPVDAGSRDFKRHVVPPAVNQTTLRQSSISMPSEGGFMGRDSRSLVGTSGGGSSRSDWRMRFHELQSHAGRTGRSKSHDVFWYSVTGVRTQPAQMFLGGMMPLPSARNLQEQIRVPLSHVTPSLVTEVPFNTVEGMSIPSTISGRPAVTVPSGAGGGGPAVAESGTANGSINGNYGVDLGKFLGFPSLEEPVPFLGNVGDSLQSQDKENMEEGGGPGGLDNIPGVRPDGGIVRLDGNRGTRGDATGTRGSHFGQHIQSVGGSQSGHGRWADVEDGDSDGDVEEEENIEPYAIAIVPMDVSGLDPAV</sequence>
<feature type="region of interest" description="Disordered" evidence="1">
    <location>
        <begin position="72"/>
        <end position="98"/>
    </location>
</feature>
<comment type="caution">
    <text evidence="2">The sequence shown here is derived from an EMBL/GenBank/DDBJ whole genome shotgun (WGS) entry which is preliminary data.</text>
</comment>
<name>A0A9Q0KCQ9_9MAGN</name>
<feature type="compositionally biased region" description="Acidic residues" evidence="1">
    <location>
        <begin position="315"/>
        <end position="325"/>
    </location>
</feature>
<keyword evidence="3" id="KW-1185">Reference proteome</keyword>
<evidence type="ECO:0000313" key="2">
    <source>
        <dbReference type="EMBL" id="KAJ4968123.1"/>
    </source>
</evidence>
<reference evidence="2" key="1">
    <citation type="journal article" date="2023" name="Plant J.">
        <title>The genome of the king protea, Protea cynaroides.</title>
        <authorList>
            <person name="Chang J."/>
            <person name="Duong T.A."/>
            <person name="Schoeman C."/>
            <person name="Ma X."/>
            <person name="Roodt D."/>
            <person name="Barker N."/>
            <person name="Li Z."/>
            <person name="Van de Peer Y."/>
            <person name="Mizrachi E."/>
        </authorList>
    </citation>
    <scope>NUCLEOTIDE SEQUENCE</scope>
    <source>
        <tissue evidence="2">Young leaves</tissue>
    </source>
</reference>
<proteinExistence type="predicted"/>